<keyword evidence="4 5" id="KW-0173">Coenzyme A biosynthesis</keyword>
<dbReference type="PROSITE" id="PS51219">
    <property type="entry name" value="DPCK"/>
    <property type="match status" value="1"/>
</dbReference>
<keyword evidence="2 5" id="KW-0547">Nucleotide-binding</keyword>
<dbReference type="NCBIfam" id="TIGR00152">
    <property type="entry name" value="dephospho-CoA kinase"/>
    <property type="match status" value="1"/>
</dbReference>
<comment type="function">
    <text evidence="5">Catalyzes the phosphorylation of the 3'-hydroxyl group of dephosphocoenzyme A to form coenzyme A.</text>
</comment>
<keyword evidence="3 5" id="KW-0067">ATP-binding</keyword>
<organism evidence="7 8">
    <name type="scientific">Flavobacterium covae</name>
    <dbReference type="NCBI Taxonomy" id="2906076"/>
    <lineage>
        <taxon>Bacteria</taxon>
        <taxon>Pseudomonadati</taxon>
        <taxon>Bacteroidota</taxon>
        <taxon>Flavobacteriia</taxon>
        <taxon>Flavobacteriales</taxon>
        <taxon>Flavobacteriaceae</taxon>
        <taxon>Flavobacterium</taxon>
    </lineage>
</organism>
<reference evidence="7 8" key="1">
    <citation type="submission" date="2024-02" db="EMBL/GenBank/DDBJ databases">
        <title>Comparative Genomic Analysis of Flavobacterium Species Causing Columnaris Disease of Freshwater Fish in Thailand: Insights into Virulence and Resistance Mechanisms.</title>
        <authorList>
            <person name="Nguyen D."/>
            <person name="Chokmangmeepisarn P."/>
            <person name="Khianchaikhan K."/>
            <person name="Morishita M."/>
            <person name="Bunnoy A."/>
            <person name="Rodkhum C."/>
        </authorList>
    </citation>
    <scope>NUCLEOTIDE SEQUENCE [LARGE SCALE GENOMIC DNA]</scope>
    <source>
        <strain evidence="7 8">PCBSB2203</strain>
    </source>
</reference>
<protein>
    <recommendedName>
        <fullName evidence="5 6">Dephospho-CoA kinase</fullName>
        <ecNumber evidence="5 6">2.7.1.24</ecNumber>
    </recommendedName>
    <alternativeName>
        <fullName evidence="5">Dephosphocoenzyme A kinase</fullName>
    </alternativeName>
</protein>
<dbReference type="RefSeq" id="WP_060381889.1">
    <property type="nucleotide sequence ID" value="NZ_CP013992.1"/>
</dbReference>
<proteinExistence type="inferred from homology"/>
<accession>A0ABW8PIB5</accession>
<comment type="pathway">
    <text evidence="5">Cofactor biosynthesis; coenzyme A biosynthesis; CoA from (R)-pantothenate: step 5/5.</text>
</comment>
<evidence type="ECO:0000256" key="3">
    <source>
        <dbReference type="ARBA" id="ARBA00022840"/>
    </source>
</evidence>
<dbReference type="EC" id="2.7.1.24" evidence="5 6"/>
<dbReference type="PANTHER" id="PTHR10695:SF46">
    <property type="entry name" value="BIFUNCTIONAL COENZYME A SYNTHASE-RELATED"/>
    <property type="match status" value="1"/>
</dbReference>
<evidence type="ECO:0000256" key="1">
    <source>
        <dbReference type="ARBA" id="ARBA00009018"/>
    </source>
</evidence>
<evidence type="ECO:0000256" key="2">
    <source>
        <dbReference type="ARBA" id="ARBA00022741"/>
    </source>
</evidence>
<keyword evidence="5 7" id="KW-0418">Kinase</keyword>
<evidence type="ECO:0000313" key="8">
    <source>
        <dbReference type="Proteomes" id="UP001621713"/>
    </source>
</evidence>
<comment type="catalytic activity">
    <reaction evidence="5">
        <text>3'-dephospho-CoA + ATP = ADP + CoA + H(+)</text>
        <dbReference type="Rhea" id="RHEA:18245"/>
        <dbReference type="ChEBI" id="CHEBI:15378"/>
        <dbReference type="ChEBI" id="CHEBI:30616"/>
        <dbReference type="ChEBI" id="CHEBI:57287"/>
        <dbReference type="ChEBI" id="CHEBI:57328"/>
        <dbReference type="ChEBI" id="CHEBI:456216"/>
        <dbReference type="EC" id="2.7.1.24"/>
    </reaction>
</comment>
<dbReference type="Pfam" id="PF01121">
    <property type="entry name" value="CoaE"/>
    <property type="match status" value="1"/>
</dbReference>
<dbReference type="Gene3D" id="3.40.50.300">
    <property type="entry name" value="P-loop containing nucleotide triphosphate hydrolases"/>
    <property type="match status" value="1"/>
</dbReference>
<dbReference type="GeneID" id="56894834"/>
<keyword evidence="8" id="KW-1185">Reference proteome</keyword>
<dbReference type="PANTHER" id="PTHR10695">
    <property type="entry name" value="DEPHOSPHO-COA KINASE-RELATED"/>
    <property type="match status" value="1"/>
</dbReference>
<comment type="caution">
    <text evidence="7">The sequence shown here is derived from an EMBL/GenBank/DDBJ whole genome shotgun (WGS) entry which is preliminary data.</text>
</comment>
<dbReference type="HAMAP" id="MF_00376">
    <property type="entry name" value="Dephospho_CoA_kinase"/>
    <property type="match status" value="1"/>
</dbReference>
<dbReference type="EMBL" id="JAZHOJ010000022">
    <property type="protein sequence ID" value="MFK7004314.1"/>
    <property type="molecule type" value="Genomic_DNA"/>
</dbReference>
<feature type="binding site" evidence="5">
    <location>
        <begin position="12"/>
        <end position="17"/>
    </location>
    <ligand>
        <name>ATP</name>
        <dbReference type="ChEBI" id="CHEBI:30616"/>
    </ligand>
</feature>
<sequence length="195" mass="22346">MTKVIGLTGGIGSGKTTIARLFQDKGIPIYIADEEARKIMELPQTIQQVTELFGSSVLLEGKINRKQLAQIVFNNPSKLKTLNNLIHPLVAKHFDQWLQLHHFHSFVVKESAILIESGNYKKCDKIILVTASEETRIKRVMQRDNLTKKAVLDRMQNQLSDEKKRLKSDFVIINENLKETQKQFDDILKILSNSY</sequence>
<dbReference type="CDD" id="cd02022">
    <property type="entry name" value="DPCK"/>
    <property type="match status" value="1"/>
</dbReference>
<dbReference type="InterPro" id="IPR001977">
    <property type="entry name" value="Depp_CoAkinase"/>
</dbReference>
<comment type="similarity">
    <text evidence="1 5">Belongs to the CoaE family.</text>
</comment>
<evidence type="ECO:0000256" key="4">
    <source>
        <dbReference type="ARBA" id="ARBA00022993"/>
    </source>
</evidence>
<gene>
    <name evidence="5 7" type="primary">coaE</name>
    <name evidence="7" type="ORF">V3467_10710</name>
</gene>
<keyword evidence="5 7" id="KW-0808">Transferase</keyword>
<evidence type="ECO:0000313" key="7">
    <source>
        <dbReference type="EMBL" id="MFK7004314.1"/>
    </source>
</evidence>
<comment type="subcellular location">
    <subcellularLocation>
        <location evidence="5">Cytoplasm</location>
    </subcellularLocation>
</comment>
<evidence type="ECO:0000256" key="5">
    <source>
        <dbReference type="HAMAP-Rule" id="MF_00376"/>
    </source>
</evidence>
<dbReference type="InterPro" id="IPR027417">
    <property type="entry name" value="P-loop_NTPase"/>
</dbReference>
<dbReference type="SUPFAM" id="SSF52540">
    <property type="entry name" value="P-loop containing nucleoside triphosphate hydrolases"/>
    <property type="match status" value="1"/>
</dbReference>
<name>A0ABW8PIB5_9FLAO</name>
<dbReference type="Proteomes" id="UP001621713">
    <property type="component" value="Unassembled WGS sequence"/>
</dbReference>
<keyword evidence="5" id="KW-0963">Cytoplasm</keyword>
<evidence type="ECO:0000256" key="6">
    <source>
        <dbReference type="NCBIfam" id="TIGR00152"/>
    </source>
</evidence>
<dbReference type="GO" id="GO:0004140">
    <property type="term" value="F:dephospho-CoA kinase activity"/>
    <property type="evidence" value="ECO:0007669"/>
    <property type="project" value="UniProtKB-EC"/>
</dbReference>